<evidence type="ECO:0000256" key="1">
    <source>
        <dbReference type="SAM" id="MobiDB-lite"/>
    </source>
</evidence>
<dbReference type="AlphaFoldDB" id="A0A5K3FVD0"/>
<protein>
    <submittedName>
        <fullName evidence="2">Secreted protein</fullName>
    </submittedName>
</protein>
<proteinExistence type="predicted"/>
<feature type="region of interest" description="Disordered" evidence="1">
    <location>
        <begin position="56"/>
        <end position="75"/>
    </location>
</feature>
<evidence type="ECO:0000313" key="2">
    <source>
        <dbReference type="WBParaSite" id="MCU_012154-RA"/>
    </source>
</evidence>
<organism evidence="2">
    <name type="scientific">Mesocestoides corti</name>
    <name type="common">Flatworm</name>
    <dbReference type="NCBI Taxonomy" id="53468"/>
    <lineage>
        <taxon>Eukaryota</taxon>
        <taxon>Metazoa</taxon>
        <taxon>Spiralia</taxon>
        <taxon>Lophotrochozoa</taxon>
        <taxon>Platyhelminthes</taxon>
        <taxon>Cestoda</taxon>
        <taxon>Eucestoda</taxon>
        <taxon>Cyclophyllidea</taxon>
        <taxon>Mesocestoididae</taxon>
        <taxon>Mesocestoides</taxon>
    </lineage>
</organism>
<sequence length="150" mass="16730">MFACGQKHFSARPESPRAFASTSNGCLVEIEWKMKKTTFSIWLVSVQFAQPQTRRRASSEVAVIQRDSSSDESAVQSPKSFRTVLIGHYGWFLGVSGASFFYRSFEISKLKFTGQSSFGPPFKPRKRMKPPSPTSPTGHFLVMIACSGFC</sequence>
<dbReference type="WBParaSite" id="MCU_012154-RA">
    <property type="protein sequence ID" value="MCU_012154-RA"/>
    <property type="gene ID" value="MCU_012154"/>
</dbReference>
<reference evidence="2" key="1">
    <citation type="submission" date="2019-11" db="UniProtKB">
        <authorList>
            <consortium name="WormBaseParasite"/>
        </authorList>
    </citation>
    <scope>IDENTIFICATION</scope>
</reference>
<name>A0A5K3FVD0_MESCO</name>
<accession>A0A5K3FVD0</accession>